<evidence type="ECO:0000313" key="6">
    <source>
        <dbReference type="EMBL" id="MZK42077.1"/>
    </source>
</evidence>
<gene>
    <name evidence="2" type="ORF">ERS852408_00351</name>
    <name evidence="3" type="ORF">ERS852423_00751</name>
    <name evidence="7" type="ORF">G4332_02630</name>
    <name evidence="6" type="ORF">GT528_10260</name>
    <name evidence="5" type="ORF">GT565_04285</name>
    <name evidence="4" type="ORF">GT576_03255</name>
</gene>
<name>A0A174K7N6_9FIRM</name>
<evidence type="ECO:0000256" key="1">
    <source>
        <dbReference type="SAM" id="Phobius"/>
    </source>
</evidence>
<dbReference type="InterPro" id="IPR006938">
    <property type="entry name" value="DUF624"/>
</dbReference>
<evidence type="ECO:0000313" key="8">
    <source>
        <dbReference type="Proteomes" id="UP000095380"/>
    </source>
</evidence>
<dbReference type="EMBL" id="WWSH01000002">
    <property type="protein sequence ID" value="MZK09378.1"/>
    <property type="molecule type" value="Genomic_DNA"/>
</dbReference>
<dbReference type="GeneID" id="93137840"/>
<evidence type="ECO:0000313" key="2">
    <source>
        <dbReference type="EMBL" id="CUN45435.1"/>
    </source>
</evidence>
<dbReference type="Proteomes" id="UP000095439">
    <property type="component" value="Unassembled WGS sequence"/>
</dbReference>
<evidence type="ECO:0000313" key="12">
    <source>
        <dbReference type="Proteomes" id="UP000472916"/>
    </source>
</evidence>
<dbReference type="Proteomes" id="UP000472916">
    <property type="component" value="Unassembled WGS sequence"/>
</dbReference>
<organism evidence="6 12">
    <name type="scientific">Dorea longicatena</name>
    <dbReference type="NCBI Taxonomy" id="88431"/>
    <lineage>
        <taxon>Bacteria</taxon>
        <taxon>Bacillati</taxon>
        <taxon>Bacillota</taxon>
        <taxon>Clostridia</taxon>
        <taxon>Lachnospirales</taxon>
        <taxon>Lachnospiraceae</taxon>
        <taxon>Dorea</taxon>
    </lineage>
</organism>
<evidence type="ECO:0000313" key="3">
    <source>
        <dbReference type="EMBL" id="CUN53329.1"/>
    </source>
</evidence>
<keyword evidence="1" id="KW-1133">Transmembrane helix</keyword>
<evidence type="ECO:0000313" key="4">
    <source>
        <dbReference type="EMBL" id="MZK09378.1"/>
    </source>
</evidence>
<dbReference type="RefSeq" id="WP_006428162.1">
    <property type="nucleotide sequence ID" value="NZ_CABIWY010000002.1"/>
</dbReference>
<dbReference type="Pfam" id="PF04854">
    <property type="entry name" value="DUF624"/>
    <property type="match status" value="1"/>
</dbReference>
<feature type="transmembrane region" description="Helical" evidence="1">
    <location>
        <begin position="178"/>
        <end position="201"/>
    </location>
</feature>
<evidence type="ECO:0000313" key="10">
    <source>
        <dbReference type="Proteomes" id="UP000446719"/>
    </source>
</evidence>
<feature type="transmembrane region" description="Helical" evidence="1">
    <location>
        <begin position="108"/>
        <end position="132"/>
    </location>
</feature>
<dbReference type="Proteomes" id="UP000095380">
    <property type="component" value="Unassembled WGS sequence"/>
</dbReference>
<dbReference type="EMBL" id="CYYY01000002">
    <property type="protein sequence ID" value="CUN53329.1"/>
    <property type="molecule type" value="Genomic_DNA"/>
</dbReference>
<evidence type="ECO:0000313" key="11">
    <source>
        <dbReference type="Proteomes" id="UP000449249"/>
    </source>
</evidence>
<reference evidence="8 9" key="1">
    <citation type="submission" date="2015-09" db="EMBL/GenBank/DDBJ databases">
        <authorList>
            <consortium name="Pathogen Informatics"/>
        </authorList>
    </citation>
    <scope>NUCLEOTIDE SEQUENCE [LARGE SCALE GENOMIC DNA]</scope>
    <source>
        <strain evidence="2 8">2789STDY5608851</strain>
        <strain evidence="3 9">2789STDY5608866</strain>
    </source>
</reference>
<proteinExistence type="predicted"/>
<dbReference type="PROSITE" id="PS51257">
    <property type="entry name" value="PROKAR_LIPOPROTEIN"/>
    <property type="match status" value="1"/>
</dbReference>
<keyword evidence="1" id="KW-0812">Transmembrane</keyword>
<feature type="transmembrane region" description="Helical" evidence="1">
    <location>
        <begin position="75"/>
        <end position="96"/>
    </location>
</feature>
<dbReference type="EMBL" id="JAAIOD010000002">
    <property type="protein sequence ID" value="NSE57021.1"/>
    <property type="molecule type" value="Genomic_DNA"/>
</dbReference>
<dbReference type="EMBL" id="WWSB01000003">
    <property type="protein sequence ID" value="MZK17344.1"/>
    <property type="molecule type" value="Genomic_DNA"/>
</dbReference>
<reference evidence="7" key="3">
    <citation type="journal article" date="2020" name="Cell Host Microbe">
        <title>Functional and Genomic Variation between Human-Derived Isolates of Lachnospiraceae Reveals Inter- and Intra-Species Diversity.</title>
        <authorList>
            <person name="Sorbara M.T."/>
            <person name="Littmann E.R."/>
            <person name="Fontana E."/>
            <person name="Moody T.U."/>
            <person name="Kohout C.E."/>
            <person name="Gjonbalaj M."/>
            <person name="Eaton V."/>
            <person name="Seok R."/>
            <person name="Leiner I.M."/>
            <person name="Pamer E.G."/>
        </authorList>
    </citation>
    <scope>NUCLEOTIDE SEQUENCE</scope>
    <source>
        <strain evidence="7">MSK.10.16</strain>
    </source>
</reference>
<keyword evidence="1" id="KW-0472">Membrane</keyword>
<sequence length="209" mass="23686">MKFWAIDSPVMRVLGRLGDIIILNMIFVVGCIPVITIGTSLSALYAVAMKMARGEDPSVWKEFWKAYKRNFRPATICWLVMAVIAILLFVDFRIIGVLKRGSESMYSIMRIVLAVILGMWMLMFQYLFPYIARFENGIFATLRNALLLAAAHIPSTIVIVGLSVGSLILTLFTSRSFVIASIIWVFFGFAVLAYVQAFLLCRIFEKYEK</sequence>
<dbReference type="Proteomes" id="UP000724058">
    <property type="component" value="Unassembled WGS sequence"/>
</dbReference>
<protein>
    <submittedName>
        <fullName evidence="6">DUF624 domain-containing protein</fullName>
    </submittedName>
    <submittedName>
        <fullName evidence="2">Predicted integral membrane protein</fullName>
    </submittedName>
    <submittedName>
        <fullName evidence="7">YesL family protein</fullName>
    </submittedName>
</protein>
<reference evidence="7" key="4">
    <citation type="submission" date="2020-02" db="EMBL/GenBank/DDBJ databases">
        <authorList>
            <person name="Littmann E."/>
            <person name="Sorbara M."/>
        </authorList>
    </citation>
    <scope>NUCLEOTIDE SEQUENCE</scope>
    <source>
        <strain evidence="7">MSK.10.16</strain>
    </source>
</reference>
<dbReference type="AlphaFoldDB" id="A0A174K7N6"/>
<dbReference type="EMBL" id="WWSC01000011">
    <property type="protein sequence ID" value="MZK42077.1"/>
    <property type="molecule type" value="Genomic_DNA"/>
</dbReference>
<evidence type="ECO:0000313" key="5">
    <source>
        <dbReference type="EMBL" id="MZK17344.1"/>
    </source>
</evidence>
<evidence type="ECO:0000313" key="7">
    <source>
        <dbReference type="EMBL" id="NSE57021.1"/>
    </source>
</evidence>
<accession>A0A174K7N6</accession>
<feature type="transmembrane region" description="Helical" evidence="1">
    <location>
        <begin position="20"/>
        <end position="48"/>
    </location>
</feature>
<dbReference type="Proteomes" id="UP000446719">
    <property type="component" value="Unassembled WGS sequence"/>
</dbReference>
<feature type="transmembrane region" description="Helical" evidence="1">
    <location>
        <begin position="144"/>
        <end position="172"/>
    </location>
</feature>
<reference evidence="10 11" key="2">
    <citation type="journal article" date="2019" name="Nat. Med.">
        <title>A library of human gut bacterial isolates paired with longitudinal multiomics data enables mechanistic microbiome research.</title>
        <authorList>
            <person name="Poyet M."/>
            <person name="Groussin M."/>
            <person name="Gibbons S.M."/>
            <person name="Avila-Pacheco J."/>
            <person name="Jiang X."/>
            <person name="Kearney S.M."/>
            <person name="Perrotta A.R."/>
            <person name="Berdy B."/>
            <person name="Zhao S."/>
            <person name="Lieberman T.D."/>
            <person name="Swanson P.K."/>
            <person name="Smith M."/>
            <person name="Roesemann S."/>
            <person name="Alexander J.E."/>
            <person name="Rich S.A."/>
            <person name="Livny J."/>
            <person name="Vlamakis H."/>
            <person name="Clish C."/>
            <person name="Bullock K."/>
            <person name="Deik A."/>
            <person name="Scott J."/>
            <person name="Pierce K.A."/>
            <person name="Xavier R.J."/>
            <person name="Alm E.J."/>
        </authorList>
    </citation>
    <scope>NUCLEOTIDE SEQUENCE [LARGE SCALE GENOMIC DNA]</scope>
    <source>
        <strain evidence="4 11">BIOML-A1</strain>
        <strain evidence="6 12">BIOML-A6</strain>
        <strain evidence="5 10">BIOML-A7</strain>
    </source>
</reference>
<dbReference type="EMBL" id="CYYM01000001">
    <property type="protein sequence ID" value="CUN45435.1"/>
    <property type="molecule type" value="Genomic_DNA"/>
</dbReference>
<evidence type="ECO:0000313" key="9">
    <source>
        <dbReference type="Proteomes" id="UP000095439"/>
    </source>
</evidence>
<dbReference type="Proteomes" id="UP000449249">
    <property type="component" value="Unassembled WGS sequence"/>
</dbReference>